<proteinExistence type="predicted"/>
<organism evidence="2 3">
    <name type="scientific">Candidatus Portnoybacteria bacterium RIFCSPLOWO2_02_FULL_39_11</name>
    <dbReference type="NCBI Taxonomy" id="1802001"/>
    <lineage>
        <taxon>Bacteria</taxon>
        <taxon>Candidatus Portnoyibacteriota</taxon>
    </lineage>
</organism>
<evidence type="ECO:0000313" key="2">
    <source>
        <dbReference type="EMBL" id="OGZ40987.1"/>
    </source>
</evidence>
<evidence type="ECO:0000313" key="3">
    <source>
        <dbReference type="Proteomes" id="UP000177126"/>
    </source>
</evidence>
<reference evidence="2 3" key="1">
    <citation type="journal article" date="2016" name="Nat. Commun.">
        <title>Thousands of microbial genomes shed light on interconnected biogeochemical processes in an aquifer system.</title>
        <authorList>
            <person name="Anantharaman K."/>
            <person name="Brown C.T."/>
            <person name="Hug L.A."/>
            <person name="Sharon I."/>
            <person name="Castelle C.J."/>
            <person name="Probst A.J."/>
            <person name="Thomas B.C."/>
            <person name="Singh A."/>
            <person name="Wilkins M.J."/>
            <person name="Karaoz U."/>
            <person name="Brodie E.L."/>
            <person name="Williams K.H."/>
            <person name="Hubbard S.S."/>
            <person name="Banfield J.F."/>
        </authorList>
    </citation>
    <scope>NUCLEOTIDE SEQUENCE [LARGE SCALE GENOMIC DNA]</scope>
</reference>
<name>A0A1G2FT49_9BACT</name>
<gene>
    <name evidence="2" type="ORF">A3B04_03395</name>
</gene>
<sequence>MALVHNDIFLPRPPLPGYCFNNKPKLYKRSTAKPRINEDSSEPLKSDFKGSQKSDFSGSIRVMLRDRI</sequence>
<comment type="caution">
    <text evidence="2">The sequence shown here is derived from an EMBL/GenBank/DDBJ whole genome shotgun (WGS) entry which is preliminary data.</text>
</comment>
<protein>
    <submittedName>
        <fullName evidence="2">Uncharacterized protein</fullName>
    </submittedName>
</protein>
<evidence type="ECO:0000256" key="1">
    <source>
        <dbReference type="SAM" id="MobiDB-lite"/>
    </source>
</evidence>
<feature type="region of interest" description="Disordered" evidence="1">
    <location>
        <begin position="30"/>
        <end position="54"/>
    </location>
</feature>
<accession>A0A1G2FT49</accession>
<dbReference type="EMBL" id="MHNF01000022">
    <property type="protein sequence ID" value="OGZ40987.1"/>
    <property type="molecule type" value="Genomic_DNA"/>
</dbReference>
<dbReference type="Proteomes" id="UP000177126">
    <property type="component" value="Unassembled WGS sequence"/>
</dbReference>
<feature type="compositionally biased region" description="Basic and acidic residues" evidence="1">
    <location>
        <begin position="35"/>
        <end position="52"/>
    </location>
</feature>
<dbReference type="AlphaFoldDB" id="A0A1G2FT49"/>